<dbReference type="SUPFAM" id="SSF81301">
    <property type="entry name" value="Nucleotidyltransferase"/>
    <property type="match status" value="1"/>
</dbReference>
<dbReference type="Proteomes" id="UP000007939">
    <property type="component" value="Chromosome"/>
</dbReference>
<feature type="compositionally biased region" description="Basic residues" evidence="4">
    <location>
        <begin position="414"/>
        <end position="428"/>
    </location>
</feature>
<dbReference type="eggNOG" id="COG0617">
    <property type="taxonomic scope" value="Bacteria"/>
</dbReference>
<keyword evidence="8" id="KW-1185">Reference proteome</keyword>
<evidence type="ECO:0000259" key="5">
    <source>
        <dbReference type="Pfam" id="PF01743"/>
    </source>
</evidence>
<comment type="similarity">
    <text evidence="3">Belongs to the tRNA nucleotidyltransferase/poly(A) polymerase family.</text>
</comment>
<dbReference type="AlphaFoldDB" id="F4GJB7"/>
<keyword evidence="1 3" id="KW-0808">Transferase</keyword>
<dbReference type="InterPro" id="IPR032828">
    <property type="entry name" value="PolyA_RNA-bd"/>
</dbReference>
<feature type="compositionally biased region" description="Polar residues" evidence="4">
    <location>
        <begin position="430"/>
        <end position="443"/>
    </location>
</feature>
<dbReference type="Pfam" id="PF12627">
    <property type="entry name" value="PolyA_pol_RNAbd"/>
    <property type="match status" value="1"/>
</dbReference>
<dbReference type="InterPro" id="IPR043519">
    <property type="entry name" value="NT_sf"/>
</dbReference>
<reference evidence="8" key="1">
    <citation type="submission" date="2011-04" db="EMBL/GenBank/DDBJ databases">
        <title>The complete genome of Spirochaeta coccoides DSM 17374.</title>
        <authorList>
            <person name="Lucas S."/>
            <person name="Copeland A."/>
            <person name="Lapidus A."/>
            <person name="Bruce D."/>
            <person name="Goodwin L."/>
            <person name="Pitluck S."/>
            <person name="Peters L."/>
            <person name="Kyrpides N."/>
            <person name="Mavromatis K."/>
            <person name="Pagani I."/>
            <person name="Ivanova N."/>
            <person name="Ovchinnikova G."/>
            <person name="Lu M."/>
            <person name="Detter J.C."/>
            <person name="Tapia R."/>
            <person name="Han C."/>
            <person name="Land M."/>
            <person name="Hauser L."/>
            <person name="Markowitz V."/>
            <person name="Cheng J.-F."/>
            <person name="Hugenholtz P."/>
            <person name="Woyke T."/>
            <person name="Wu D."/>
            <person name="Spring S."/>
            <person name="Schroeder M."/>
            <person name="Brambilla E."/>
            <person name="Klenk H.-P."/>
            <person name="Eisen J.A."/>
        </authorList>
    </citation>
    <scope>NUCLEOTIDE SEQUENCE [LARGE SCALE GENOMIC DNA]</scope>
    <source>
        <strain evidence="8">ATCC BAA-1237 / DSM 17374 / SPN1</strain>
    </source>
</reference>
<feature type="domain" description="Poly A polymerase head" evidence="5">
    <location>
        <begin position="50"/>
        <end position="168"/>
    </location>
</feature>
<proteinExistence type="inferred from homology"/>
<evidence type="ECO:0000259" key="6">
    <source>
        <dbReference type="Pfam" id="PF12627"/>
    </source>
</evidence>
<evidence type="ECO:0000313" key="8">
    <source>
        <dbReference type="Proteomes" id="UP000007939"/>
    </source>
</evidence>
<dbReference type="KEGG" id="scc:Spico_0529"/>
<dbReference type="GO" id="GO:0003723">
    <property type="term" value="F:RNA binding"/>
    <property type="evidence" value="ECO:0007669"/>
    <property type="project" value="UniProtKB-KW"/>
</dbReference>
<dbReference type="EC" id="2.7.7.19" evidence="7"/>
<dbReference type="GO" id="GO:1990817">
    <property type="term" value="F:poly(A) RNA polymerase activity"/>
    <property type="evidence" value="ECO:0007669"/>
    <property type="project" value="UniProtKB-EC"/>
</dbReference>
<dbReference type="STRING" id="760011.Spico_0529"/>
<evidence type="ECO:0000256" key="3">
    <source>
        <dbReference type="RuleBase" id="RU003953"/>
    </source>
</evidence>
<dbReference type="EMBL" id="CP002659">
    <property type="protein sequence ID" value="AEC01757.1"/>
    <property type="molecule type" value="Genomic_DNA"/>
</dbReference>
<dbReference type="InterPro" id="IPR052191">
    <property type="entry name" value="tRNA_ntf/polyA_polymerase_I"/>
</dbReference>
<protein>
    <submittedName>
        <fullName evidence="7">Poly(A) polymerase</fullName>
        <ecNumber evidence="7">2.7.7.19</ecNumber>
    </submittedName>
</protein>
<dbReference type="OrthoDB" id="9805698at2"/>
<evidence type="ECO:0000256" key="1">
    <source>
        <dbReference type="ARBA" id="ARBA00022679"/>
    </source>
</evidence>
<dbReference type="CDD" id="cd05398">
    <property type="entry name" value="NT_ClassII-CCAase"/>
    <property type="match status" value="1"/>
</dbReference>
<dbReference type="Gene3D" id="3.30.460.10">
    <property type="entry name" value="Beta Polymerase, domain 2"/>
    <property type="match status" value="1"/>
</dbReference>
<dbReference type="GO" id="GO:0006396">
    <property type="term" value="P:RNA processing"/>
    <property type="evidence" value="ECO:0007669"/>
    <property type="project" value="InterPro"/>
</dbReference>
<evidence type="ECO:0000256" key="4">
    <source>
        <dbReference type="SAM" id="MobiDB-lite"/>
    </source>
</evidence>
<dbReference type="SUPFAM" id="SSF81891">
    <property type="entry name" value="Poly A polymerase C-terminal region-like"/>
    <property type="match status" value="1"/>
</dbReference>
<name>F4GJB7_PARC1</name>
<evidence type="ECO:0000256" key="2">
    <source>
        <dbReference type="ARBA" id="ARBA00022741"/>
    </source>
</evidence>
<feature type="region of interest" description="Disordered" evidence="4">
    <location>
        <begin position="348"/>
        <end position="443"/>
    </location>
</feature>
<reference evidence="7 8" key="2">
    <citation type="journal article" date="2012" name="Stand. Genomic Sci.">
        <title>Complete genome sequence of the termite hindgut bacterium Spirochaeta coccoides type strain (SPN1(T)), reclassification in the genus Sphaerochaeta as Sphaerochaeta coccoides comb. nov. and emendations of the family Spirochaetaceae and the genus Sphaerochaeta.</title>
        <authorList>
            <person name="Abt B."/>
            <person name="Han C."/>
            <person name="Scheuner C."/>
            <person name="Lu M."/>
            <person name="Lapidus A."/>
            <person name="Nolan M."/>
            <person name="Lucas S."/>
            <person name="Hammon N."/>
            <person name="Deshpande S."/>
            <person name="Cheng J.F."/>
            <person name="Tapia R."/>
            <person name="Goodwin L.A."/>
            <person name="Pitluck S."/>
            <person name="Liolios K."/>
            <person name="Pagani I."/>
            <person name="Ivanova N."/>
            <person name="Mavromatis K."/>
            <person name="Mikhailova N."/>
            <person name="Huntemann M."/>
            <person name="Pati A."/>
            <person name="Chen A."/>
            <person name="Palaniappan K."/>
            <person name="Land M."/>
            <person name="Hauser L."/>
            <person name="Brambilla E.M."/>
            <person name="Rohde M."/>
            <person name="Spring S."/>
            <person name="Gronow S."/>
            <person name="Goker M."/>
            <person name="Woyke T."/>
            <person name="Bristow J."/>
            <person name="Eisen J.A."/>
            <person name="Markowitz V."/>
            <person name="Hugenholtz P."/>
            <person name="Kyrpides N.C."/>
            <person name="Klenk H.P."/>
            <person name="Detter J.C."/>
        </authorList>
    </citation>
    <scope>NUCLEOTIDE SEQUENCE [LARGE SCALE GENOMIC DNA]</scope>
    <source>
        <strain evidence="8">ATCC BAA-1237 / DSM 17374 / SPN1</strain>
    </source>
</reference>
<keyword evidence="7" id="KW-0548">Nucleotidyltransferase</keyword>
<dbReference type="RefSeq" id="WP_013739153.1">
    <property type="nucleotide sequence ID" value="NC_015436.1"/>
</dbReference>
<gene>
    <name evidence="7" type="ordered locus">Spico_0529</name>
</gene>
<dbReference type="HOGENOM" id="CLU_015961_0_1_12"/>
<keyword evidence="3" id="KW-0694">RNA-binding</keyword>
<dbReference type="GO" id="GO:0000166">
    <property type="term" value="F:nucleotide binding"/>
    <property type="evidence" value="ECO:0007669"/>
    <property type="project" value="UniProtKB-KW"/>
</dbReference>
<dbReference type="PANTHER" id="PTHR43051:SF1">
    <property type="entry name" value="POLYNUCLEOTIDE ADENYLYLTRANSFERASE FAMILY PROTEIN"/>
    <property type="match status" value="1"/>
</dbReference>
<feature type="domain" description="tRNA nucleotidyltransferase/poly(A) polymerase RNA and SrmB- binding" evidence="6">
    <location>
        <begin position="196"/>
        <end position="256"/>
    </location>
</feature>
<sequence length="443" mass="49625">MLIRYKQDERGKSIPVARIYTRGEHGIDDSLIDADAAWSVRKLQQSGAEAYIVGGAVRDLLVGHVPKDFDIATNASPRQVQRMFWNARIIGKRFKLVHLVFNDKILEVSTFRSDEEMAEDGSNNVFGTIEQDARRRDFTINALYYDPMTGHLLDFNDSLQDFKKKRIRSLIPLKETFIEDPVRMIRAIKYAVSTDFSLPLSLRMAIRSHSRELSRASVSRLTEEVNKILASGVSARIFRKLKDYQLLGYMLPGIAPHIGTPAMNASLEAMDDAVMSAKHGRGSAVSRGEMIKALVAPLVSLGDASLSVDERFKEVYKSIKAIIAPMTPSNYEIELACERILRENGFRTPRNCVRPRPSGIRPPGQARRKGGRQESGRRRQSPKAVKPGVKQLDMEESASVTAPGTEADMPKTSSRPKRKRPHRRRKKSPATATQQQADSVAVE</sequence>
<accession>F4GJB7</accession>
<organism evidence="7 8">
    <name type="scientific">Parasphaerochaeta coccoides (strain ATCC BAA-1237 / DSM 17374 / SPN1)</name>
    <name type="common">Sphaerochaeta coccoides</name>
    <dbReference type="NCBI Taxonomy" id="760011"/>
    <lineage>
        <taxon>Bacteria</taxon>
        <taxon>Pseudomonadati</taxon>
        <taxon>Spirochaetota</taxon>
        <taxon>Spirochaetia</taxon>
        <taxon>Spirochaetales</taxon>
        <taxon>Sphaerochaetaceae</taxon>
        <taxon>Parasphaerochaeta</taxon>
    </lineage>
</organism>
<dbReference type="InterPro" id="IPR002646">
    <property type="entry name" value="PolA_pol_head_dom"/>
</dbReference>
<dbReference type="PANTHER" id="PTHR43051">
    <property type="entry name" value="POLYNUCLEOTIDE ADENYLYLTRANSFERASE FAMILY PROTEIN"/>
    <property type="match status" value="1"/>
</dbReference>
<dbReference type="Pfam" id="PF01743">
    <property type="entry name" value="PolyA_pol"/>
    <property type="match status" value="1"/>
</dbReference>
<evidence type="ECO:0000313" key="7">
    <source>
        <dbReference type="EMBL" id="AEC01757.1"/>
    </source>
</evidence>
<dbReference type="Gene3D" id="1.10.3090.10">
    <property type="entry name" value="cca-adding enzyme, domain 2"/>
    <property type="match status" value="1"/>
</dbReference>
<keyword evidence="2" id="KW-0547">Nucleotide-binding</keyword>